<comment type="domain">
    <text evidence="4">The antibiotic resistance domain (ARD) is packed between the 23S rRNA and the acceptor arm of the P-site tRNA and inserts into the peptidyltransferase center (PTC). The C-terminal extension (CTE) contacts the small ribosomal subunit, positioned in the Shine-Dalgarno-anti-Shine-Dalgarno cavity.</text>
</comment>
<dbReference type="SUPFAM" id="SSF52540">
    <property type="entry name" value="P-loop containing nucleoside triphosphate hydrolases"/>
    <property type="match status" value="2"/>
</dbReference>
<dbReference type="InterPro" id="IPR032781">
    <property type="entry name" value="ABC_tran_Xtn"/>
</dbReference>
<dbReference type="InterPro" id="IPR050611">
    <property type="entry name" value="ABCF"/>
</dbReference>
<dbReference type="PROSITE" id="PS50893">
    <property type="entry name" value="ABC_TRANSPORTER_2"/>
    <property type="match status" value="2"/>
</dbReference>
<dbReference type="FunFam" id="3.40.50.300:FF:001634">
    <property type="entry name" value="ABC transporter ATP-binding protein"/>
    <property type="match status" value="1"/>
</dbReference>
<reference evidence="6" key="1">
    <citation type="journal article" date="2014" name="Int. J. Syst. Evol. Microbiol.">
        <title>Complete genome sequence of Corynebacterium casei LMG S-19264T (=DSM 44701T), isolated from a smear-ripened cheese.</title>
        <authorList>
            <consortium name="US DOE Joint Genome Institute (JGI-PGF)"/>
            <person name="Walter F."/>
            <person name="Albersmeier A."/>
            <person name="Kalinowski J."/>
            <person name="Ruckert C."/>
        </authorList>
    </citation>
    <scope>NUCLEOTIDE SEQUENCE</scope>
    <source>
        <strain evidence="6">CGMCC 1.12777</strain>
    </source>
</reference>
<accession>A0A8J2ZW57</accession>
<dbReference type="EMBL" id="BMFV01000012">
    <property type="protein sequence ID" value="GGH81533.1"/>
    <property type="molecule type" value="Genomic_DNA"/>
</dbReference>
<dbReference type="FunFam" id="3.40.50.300:FF:000309">
    <property type="entry name" value="ABC transporter ATP-binding protein"/>
    <property type="match status" value="1"/>
</dbReference>
<keyword evidence="4" id="KW-0175">Coiled coil</keyword>
<comment type="function">
    <text evidence="4">Recognizes and binds in the vacant E-site of ribosomes stalled by some peptidyltransferase center (PTC)-targeting antibiotics. Makes contact with the PTC and both ribosomal subunits. Induces conformational changes in the P-site, which allows it to dislodge the antibiotic from its PTC binding site.</text>
</comment>
<keyword evidence="4" id="KW-0694">RNA-binding</keyword>
<comment type="subunit">
    <text evidence="4">Binds within the E-site of the 70S ribosome, where it contacts ribosomal proteins of the large and small subunit, the 16 and 23S rRNAs and the acceptor arm of the P-site tRNA.</text>
</comment>
<evidence type="ECO:0000313" key="6">
    <source>
        <dbReference type="EMBL" id="GGH81533.1"/>
    </source>
</evidence>
<dbReference type="CDD" id="cd03221">
    <property type="entry name" value="ABCF_EF-3"/>
    <property type="match status" value="2"/>
</dbReference>
<dbReference type="InterPro" id="IPR003439">
    <property type="entry name" value="ABC_transporter-like_ATP-bd"/>
</dbReference>
<feature type="region of interest" description="Antibiotic resistance domain (ARD)" evidence="4">
    <location>
        <begin position="198"/>
        <end position="304"/>
    </location>
</feature>
<dbReference type="GO" id="GO:0000049">
    <property type="term" value="F:tRNA binding"/>
    <property type="evidence" value="ECO:0007669"/>
    <property type="project" value="UniProtKB-UniRule"/>
</dbReference>
<keyword evidence="4" id="KW-0046">Antibiotic resistance</keyword>
<proteinExistence type="inferred from homology"/>
<comment type="caution">
    <text evidence="6">The sequence shown here is derived from an EMBL/GenBank/DDBJ whole genome shotgun (WGS) entry which is preliminary data.</text>
</comment>
<protein>
    <recommendedName>
        <fullName evidence="4">Ribosome protection protein VmlR</fullName>
    </recommendedName>
</protein>
<keyword evidence="4" id="KW-0963">Cytoplasm</keyword>
<reference evidence="6" key="2">
    <citation type="submission" date="2020-09" db="EMBL/GenBank/DDBJ databases">
        <authorList>
            <person name="Sun Q."/>
            <person name="Zhou Y."/>
        </authorList>
    </citation>
    <scope>NUCLEOTIDE SEQUENCE</scope>
    <source>
        <strain evidence="6">CGMCC 1.12777</strain>
    </source>
</reference>
<feature type="coiled-coil region" evidence="4">
    <location>
        <begin position="260"/>
        <end position="291"/>
    </location>
</feature>
<keyword evidence="2 4" id="KW-0547">Nucleotide-binding</keyword>
<dbReference type="InterPro" id="IPR027417">
    <property type="entry name" value="P-loop_NTPase"/>
</dbReference>
<dbReference type="Proteomes" id="UP000656813">
    <property type="component" value="Unassembled WGS sequence"/>
</dbReference>
<name>A0A8J2ZW57_9BACL</name>
<dbReference type="GO" id="GO:0005737">
    <property type="term" value="C:cytoplasm"/>
    <property type="evidence" value="ECO:0007669"/>
    <property type="project" value="UniProtKB-SubCell"/>
</dbReference>
<dbReference type="InterPro" id="IPR003593">
    <property type="entry name" value="AAA+_ATPase"/>
</dbReference>
<dbReference type="GO" id="GO:0016887">
    <property type="term" value="F:ATP hydrolysis activity"/>
    <property type="evidence" value="ECO:0007669"/>
    <property type="project" value="InterPro"/>
</dbReference>
<evidence type="ECO:0000256" key="3">
    <source>
        <dbReference type="ARBA" id="ARBA00022840"/>
    </source>
</evidence>
<dbReference type="Pfam" id="PF00005">
    <property type="entry name" value="ABC_tran"/>
    <property type="match status" value="2"/>
</dbReference>
<keyword evidence="3 4" id="KW-0067">ATP-binding</keyword>
<keyword evidence="4" id="KW-0820">tRNA-binding</keyword>
<dbReference type="PANTHER" id="PTHR19211">
    <property type="entry name" value="ATP-BINDING TRANSPORT PROTEIN-RELATED"/>
    <property type="match status" value="1"/>
</dbReference>
<dbReference type="HAMAP" id="MF_00846">
    <property type="entry name" value="VmlR"/>
    <property type="match status" value="1"/>
</dbReference>
<dbReference type="GO" id="GO:0019843">
    <property type="term" value="F:rRNA binding"/>
    <property type="evidence" value="ECO:0007669"/>
    <property type="project" value="UniProtKB-UniRule"/>
</dbReference>
<dbReference type="GO" id="GO:0072344">
    <property type="term" value="P:rescue of stalled ribosome"/>
    <property type="evidence" value="ECO:0007669"/>
    <property type="project" value="UniProtKB-UniRule"/>
</dbReference>
<keyword evidence="4" id="KW-0699">rRNA-binding</keyword>
<evidence type="ECO:0000256" key="2">
    <source>
        <dbReference type="ARBA" id="ARBA00022741"/>
    </source>
</evidence>
<feature type="binding site" evidence="4">
    <location>
        <begin position="339"/>
        <end position="346"/>
    </location>
    <ligand>
        <name>ATP</name>
        <dbReference type="ChEBI" id="CHEBI:30616"/>
        <label>2</label>
    </ligand>
</feature>
<feature type="binding site" evidence="4">
    <location>
        <begin position="50"/>
        <end position="57"/>
    </location>
    <ligand>
        <name>ATP</name>
        <dbReference type="ChEBI" id="CHEBI:30616"/>
        <label>1</label>
    </ligand>
</feature>
<comment type="similarity">
    <text evidence="4">Belongs to the ABC transporter superfamily. ABCF family. ARE2 subfamily.</text>
</comment>
<comment type="subcellular location">
    <subcellularLocation>
        <location evidence="4">Cytoplasm</location>
    </subcellularLocation>
    <text evidence="4">Does not stably associate with ribosomes.</text>
</comment>
<feature type="domain" description="ABC transporter" evidence="5">
    <location>
        <begin position="307"/>
        <end position="518"/>
    </location>
</feature>
<dbReference type="InterPro" id="IPR043684">
    <property type="entry name" value="VmlR"/>
</dbReference>
<keyword evidence="7" id="KW-1185">Reference proteome</keyword>
<dbReference type="Gene3D" id="3.40.50.300">
    <property type="entry name" value="P-loop containing nucleotide triphosphate hydrolases"/>
    <property type="match status" value="3"/>
</dbReference>
<keyword evidence="1 4" id="KW-0677">Repeat</keyword>
<dbReference type="NCBIfam" id="NF000355">
    <property type="entry name" value="ribo_prot_ABC_F"/>
    <property type="match status" value="1"/>
</dbReference>
<dbReference type="Pfam" id="PF12848">
    <property type="entry name" value="ABC_tran_Xtn"/>
    <property type="match status" value="1"/>
</dbReference>
<organism evidence="6 7">
    <name type="scientific">Pullulanibacillus pueri</name>
    <dbReference type="NCBI Taxonomy" id="1437324"/>
    <lineage>
        <taxon>Bacteria</taxon>
        <taxon>Bacillati</taxon>
        <taxon>Bacillota</taxon>
        <taxon>Bacilli</taxon>
        <taxon>Bacillales</taxon>
        <taxon>Sporolactobacillaceae</taxon>
        <taxon>Pullulanibacillus</taxon>
    </lineage>
</organism>
<feature type="domain" description="ABC transporter" evidence="5">
    <location>
        <begin position="18"/>
        <end position="215"/>
    </location>
</feature>
<evidence type="ECO:0000313" key="7">
    <source>
        <dbReference type="Proteomes" id="UP000656813"/>
    </source>
</evidence>
<dbReference type="SMART" id="SM00382">
    <property type="entry name" value="AAA"/>
    <property type="match status" value="2"/>
</dbReference>
<gene>
    <name evidence="6" type="primary">expZ</name>
    <name evidence="4" type="synonym">vmlR</name>
    <name evidence="6" type="ORF">GCM10007096_19580</name>
</gene>
<sequence>MLAFLPLKKGLGNVKELLKLSNVSYEIGGVSVFEAISASVQHGDVIGLIGKNGAGKSTLLQLLHRDWMPTEGHIEAPQKHLNIVIVEQEAESFTFEDMSTMEVKLLEKWHVPTHNFKQLSGGEKLKARLAKGFAANADVLLLDEPTNHLDEQSTETLIQQIKHNRKTMIVVSHDRYFLDKIATKIWAIEGGRLFAHKGNYTSYIEAREHTRLTQQREYDSQQKKVERIEGQLNALSSWSQKAHAQSTKQEGTKEYYRVKAKRMDAQVKSKRRRLEKELETAKIERVDKEDKVNFSISAHPKVGKHFLEVKNLTKAFDSQTLFKNVHFTIQHGEKVAIIGPNGSGKTTLLKIILGQEKAEGEVWVSPSADVGYLTQEVFDLPLDKTPEQLFYQETYEARGKVRNLMKHLGFLASQWTEPIRNMSMGERVKCKLMAYILEEKDVLILDEPTNHLDLPSREQLEDTLAQYQGTLLIVSHDRYFLEKTTNDQLVISCHLIKKQREGSSIIEEDQEALRLKLETERQAILGKLSFMTPKDKTYVELDEKFNALTKKINKLL</sequence>
<evidence type="ECO:0000256" key="4">
    <source>
        <dbReference type="HAMAP-Rule" id="MF_00846"/>
    </source>
</evidence>
<dbReference type="GO" id="GO:0005524">
    <property type="term" value="F:ATP binding"/>
    <property type="evidence" value="ECO:0007669"/>
    <property type="project" value="UniProtKB-UniRule"/>
</dbReference>
<evidence type="ECO:0000259" key="5">
    <source>
        <dbReference type="PROSITE" id="PS50893"/>
    </source>
</evidence>
<dbReference type="GO" id="GO:0046677">
    <property type="term" value="P:response to antibiotic"/>
    <property type="evidence" value="ECO:0007669"/>
    <property type="project" value="UniProtKB-KW"/>
</dbReference>
<evidence type="ECO:0000256" key="1">
    <source>
        <dbReference type="ARBA" id="ARBA00022737"/>
    </source>
</evidence>
<dbReference type="PANTHER" id="PTHR19211:SF100">
    <property type="entry name" value="RIBOSOME PROTECTION PROTEIN VMLR"/>
    <property type="match status" value="1"/>
</dbReference>
<dbReference type="AlphaFoldDB" id="A0A8J2ZW57"/>